<evidence type="ECO:0000313" key="3">
    <source>
        <dbReference type="Proteomes" id="UP000000692"/>
    </source>
</evidence>
<dbReference type="EMBL" id="CP002018">
    <property type="protein sequence ID" value="AEM42020.1"/>
    <property type="molecule type" value="Genomic_DNA"/>
</dbReference>
<dbReference type="KEGG" id="kvl:KVU_2181"/>
<dbReference type="InterPro" id="IPR036108">
    <property type="entry name" value="4pyrrol_syn_uPrphyn_synt_sf"/>
</dbReference>
<dbReference type="RefSeq" id="WP_013385403.1">
    <property type="nucleotide sequence ID" value="NC_017384.1"/>
</dbReference>
<dbReference type="HOGENOM" id="CLU_011276_10_0_5"/>
<sequence>MAATLLLTRPLGAAQRFLDGLGVETPHLISPIMRIVPLTPQVLRVPKALVLTSENGAAALARLDLPPGLPAWCVGLRTAEVARANGADAIVAGPDAAHLLPRILAEGGNGPFLHLRGAHVAADVAVALQSAGRVCDALVVYDQQDCPLSPAALALLNGTAPVVLPLFSPRSAALVAKAGPFAAPLIIVAISPAAAALAPSAAKVYVAPTPELSAMQRLVAQAVGEAG</sequence>
<feature type="domain" description="Tetrapyrrole biosynthesis uroporphyrinogen III synthase" evidence="1">
    <location>
        <begin position="29"/>
        <end position="215"/>
    </location>
</feature>
<dbReference type="OrthoDB" id="7204250at2"/>
<dbReference type="AlphaFoldDB" id="F9Y5U5"/>
<reference evidence="2 3" key="1">
    <citation type="journal article" date="2011" name="J. Bacteriol.">
        <title>Complete genome sequence of the industrial strain Ketogulonicigenium vulgare WSH-001.</title>
        <authorList>
            <person name="Liu L."/>
            <person name="Li Y."/>
            <person name="Zhang J."/>
            <person name="Zhou Z."/>
            <person name="Liu J."/>
            <person name="Li X."/>
            <person name="Zhou J."/>
            <person name="Du G."/>
            <person name="Wang L."/>
            <person name="Chen J."/>
        </authorList>
    </citation>
    <scope>NUCLEOTIDE SEQUENCE [LARGE SCALE GENOMIC DNA]</scope>
    <source>
        <strain evidence="2 3">WSH-001</strain>
    </source>
</reference>
<dbReference type="PATRIC" id="fig|759362.5.peg.2264"/>
<dbReference type="SUPFAM" id="SSF69618">
    <property type="entry name" value="HemD-like"/>
    <property type="match status" value="1"/>
</dbReference>
<dbReference type="CDD" id="cd06578">
    <property type="entry name" value="HemD"/>
    <property type="match status" value="1"/>
</dbReference>
<dbReference type="Gene3D" id="3.40.50.10090">
    <property type="match status" value="1"/>
</dbReference>
<name>F9Y5U5_KETVW</name>
<dbReference type="Proteomes" id="UP000000692">
    <property type="component" value="Chromosome"/>
</dbReference>
<dbReference type="GO" id="GO:0033014">
    <property type="term" value="P:tetrapyrrole biosynthetic process"/>
    <property type="evidence" value="ECO:0007669"/>
    <property type="project" value="InterPro"/>
</dbReference>
<organism evidence="2 3">
    <name type="scientific">Ketogulonicigenium vulgare (strain WSH-001)</name>
    <dbReference type="NCBI Taxonomy" id="759362"/>
    <lineage>
        <taxon>Bacteria</taxon>
        <taxon>Pseudomonadati</taxon>
        <taxon>Pseudomonadota</taxon>
        <taxon>Alphaproteobacteria</taxon>
        <taxon>Rhodobacterales</taxon>
        <taxon>Roseobacteraceae</taxon>
        <taxon>Ketogulonicigenium</taxon>
    </lineage>
</organism>
<dbReference type="EC" id="4.2.1.75" evidence="2"/>
<proteinExistence type="predicted"/>
<evidence type="ECO:0000313" key="2">
    <source>
        <dbReference type="EMBL" id="AEM42020.1"/>
    </source>
</evidence>
<dbReference type="InterPro" id="IPR003754">
    <property type="entry name" value="4pyrrol_synth_uPrphyn_synth"/>
</dbReference>
<dbReference type="Pfam" id="PF02602">
    <property type="entry name" value="HEM4"/>
    <property type="match status" value="1"/>
</dbReference>
<protein>
    <submittedName>
        <fullName evidence="2">Uroporphyrinogen III synthase HEM4</fullName>
        <ecNumber evidence="2">4.2.1.75</ecNumber>
    </submittedName>
</protein>
<evidence type="ECO:0000259" key="1">
    <source>
        <dbReference type="Pfam" id="PF02602"/>
    </source>
</evidence>
<dbReference type="GO" id="GO:0004852">
    <property type="term" value="F:uroporphyrinogen-III synthase activity"/>
    <property type="evidence" value="ECO:0007669"/>
    <property type="project" value="UniProtKB-EC"/>
</dbReference>
<accession>F9Y5U5</accession>
<dbReference type="eggNOG" id="COG1587">
    <property type="taxonomic scope" value="Bacteria"/>
</dbReference>
<keyword evidence="3" id="KW-1185">Reference proteome</keyword>
<gene>
    <name evidence="2" type="ordered locus">KVU_2181</name>
</gene>
<keyword evidence="2" id="KW-0456">Lyase</keyword>